<dbReference type="PANTHER" id="PTHR43316:SF3">
    <property type="entry name" value="HALOACID DEHALOGENASE, TYPE II (AFU_ORTHOLOGUE AFUA_2G07750)-RELATED"/>
    <property type="match status" value="1"/>
</dbReference>
<evidence type="ECO:0000256" key="1">
    <source>
        <dbReference type="ARBA" id="ARBA00008106"/>
    </source>
</evidence>
<proteinExistence type="inferred from homology"/>
<dbReference type="InterPro" id="IPR051540">
    <property type="entry name" value="S-2-haloacid_dehalogenase"/>
</dbReference>
<evidence type="ECO:0000313" key="5">
    <source>
        <dbReference type="Proteomes" id="UP000614811"/>
    </source>
</evidence>
<dbReference type="InterPro" id="IPR006328">
    <property type="entry name" value="2-HAD"/>
</dbReference>
<dbReference type="AlphaFoldDB" id="A0A918VS79"/>
<reference evidence="4" key="1">
    <citation type="journal article" date="2014" name="Int. J. Syst. Evol. Microbiol.">
        <title>Complete genome sequence of Corynebacterium casei LMG S-19264T (=DSM 44701T), isolated from a smear-ripened cheese.</title>
        <authorList>
            <consortium name="US DOE Joint Genome Institute (JGI-PGF)"/>
            <person name="Walter F."/>
            <person name="Albersmeier A."/>
            <person name="Kalinowski J."/>
            <person name="Ruckert C."/>
        </authorList>
    </citation>
    <scope>NUCLEOTIDE SEQUENCE</scope>
    <source>
        <strain evidence="4">KCTC 12711</strain>
    </source>
</reference>
<dbReference type="NCBIfam" id="TIGR01428">
    <property type="entry name" value="HAD_type_II"/>
    <property type="match status" value="1"/>
</dbReference>
<reference evidence="4" key="2">
    <citation type="submission" date="2020-09" db="EMBL/GenBank/DDBJ databases">
        <authorList>
            <person name="Sun Q."/>
            <person name="Kim S."/>
        </authorList>
    </citation>
    <scope>NUCLEOTIDE SEQUENCE</scope>
    <source>
        <strain evidence="4">KCTC 12711</strain>
    </source>
</reference>
<comment type="caution">
    <text evidence="4">The sequence shown here is derived from an EMBL/GenBank/DDBJ whole genome shotgun (WGS) entry which is preliminary data.</text>
</comment>
<keyword evidence="5" id="KW-1185">Reference proteome</keyword>
<accession>A0A918VS79</accession>
<dbReference type="InterPro" id="IPR023214">
    <property type="entry name" value="HAD_sf"/>
</dbReference>
<comment type="similarity">
    <text evidence="1 3">Belongs to the HAD-like hydrolase superfamily. S-2-haloalkanoic acid dehalogenase family.</text>
</comment>
<dbReference type="PRINTS" id="PR00413">
    <property type="entry name" value="HADHALOGNASE"/>
</dbReference>
<dbReference type="Pfam" id="PF00702">
    <property type="entry name" value="Hydrolase"/>
    <property type="match status" value="1"/>
</dbReference>
<dbReference type="Gene3D" id="3.40.50.1000">
    <property type="entry name" value="HAD superfamily/HAD-like"/>
    <property type="match status" value="1"/>
</dbReference>
<dbReference type="EC" id="3.8.1.2" evidence="3"/>
<dbReference type="SFLD" id="SFLDG01129">
    <property type="entry name" value="C1.5:_HAD__Beta-PGM__Phosphata"/>
    <property type="match status" value="1"/>
</dbReference>
<dbReference type="Gene3D" id="1.10.150.240">
    <property type="entry name" value="Putative phosphatase, domain 2"/>
    <property type="match status" value="1"/>
</dbReference>
<organism evidence="4 5">
    <name type="scientific">Arenicella chitinivorans</name>
    <dbReference type="NCBI Taxonomy" id="1329800"/>
    <lineage>
        <taxon>Bacteria</taxon>
        <taxon>Pseudomonadati</taxon>
        <taxon>Pseudomonadota</taxon>
        <taxon>Gammaproteobacteria</taxon>
        <taxon>Arenicellales</taxon>
        <taxon>Arenicellaceae</taxon>
        <taxon>Arenicella</taxon>
    </lineage>
</organism>
<protein>
    <recommendedName>
        <fullName evidence="3">(S)-2-haloacid dehalogenase</fullName>
        <ecNumber evidence="3">3.8.1.2</ecNumber>
    </recommendedName>
    <alternativeName>
        <fullName evidence="3">2-haloalkanoic acid dehalogenase</fullName>
    </alternativeName>
    <alternativeName>
        <fullName evidence="3">Halocarboxylic acid halidohydrolase</fullName>
    </alternativeName>
    <alternativeName>
        <fullName evidence="3">L-2-haloacid dehalogenase</fullName>
    </alternativeName>
</protein>
<gene>
    <name evidence="4" type="primary">chd1</name>
    <name evidence="4" type="ORF">GCM10008090_32060</name>
</gene>
<dbReference type="SFLD" id="SFLDS00003">
    <property type="entry name" value="Haloacid_Dehalogenase"/>
    <property type="match status" value="1"/>
</dbReference>
<dbReference type="InterPro" id="IPR006439">
    <property type="entry name" value="HAD-SF_hydro_IA"/>
</dbReference>
<sequence>MKIRAIDALFVALLLLCTGTIDVSQNTLLAAPKVNVEQPKVIIFDVNETLLDLASMRKSVGASLGGRDELLPLWFSTMLHHSLVVSATGDYDSFGNIGVAALQMVAEINGIDITEEQAQTAILTPLRSLPPHPDVAQGLTALKAQGYKLVTLTNSSLEGVQLQLKNAELSQYFDVNLSVESVGKFKPYMSTYQWAIKELGVEANQALMVAAHGWDIAGADKAGLKTAFIRRKGKVLFPLAAQPDYNVSDVIELARQLTKHD</sequence>
<name>A0A918VS79_9GAMM</name>
<keyword evidence="2 3" id="KW-0378">Hydrolase</keyword>
<dbReference type="SUPFAM" id="SSF56784">
    <property type="entry name" value="HAD-like"/>
    <property type="match status" value="1"/>
</dbReference>
<comment type="function">
    <text evidence="3">Catalyzes the hydrolytic dehalogenation of small (S)-2-haloalkanoic acids to yield the corresponding (R)-2-hydroxyalkanoic acids.</text>
</comment>
<dbReference type="Proteomes" id="UP000614811">
    <property type="component" value="Unassembled WGS sequence"/>
</dbReference>
<dbReference type="CDD" id="cd02588">
    <property type="entry name" value="HAD_L2-DEX"/>
    <property type="match status" value="1"/>
</dbReference>
<dbReference type="InterPro" id="IPR036412">
    <property type="entry name" value="HAD-like_sf"/>
</dbReference>
<comment type="catalytic activity">
    <reaction evidence="3">
        <text>an (S)-2-haloacid + H2O = a (2R)-2-hydroxycarboxylate + a halide anion + H(+)</text>
        <dbReference type="Rhea" id="RHEA:11192"/>
        <dbReference type="ChEBI" id="CHEBI:15377"/>
        <dbReference type="ChEBI" id="CHEBI:15378"/>
        <dbReference type="ChEBI" id="CHEBI:16042"/>
        <dbReference type="ChEBI" id="CHEBI:58314"/>
        <dbReference type="ChEBI" id="CHEBI:137405"/>
        <dbReference type="EC" id="3.8.1.2"/>
    </reaction>
</comment>
<dbReference type="NCBIfam" id="TIGR01493">
    <property type="entry name" value="HAD-SF-IA-v2"/>
    <property type="match status" value="1"/>
</dbReference>
<evidence type="ECO:0000256" key="2">
    <source>
        <dbReference type="ARBA" id="ARBA00022801"/>
    </source>
</evidence>
<dbReference type="GO" id="GO:0018784">
    <property type="term" value="F:(S)-2-haloacid dehalogenase activity"/>
    <property type="evidence" value="ECO:0007669"/>
    <property type="project" value="UniProtKB-UniRule"/>
</dbReference>
<dbReference type="InterPro" id="IPR023198">
    <property type="entry name" value="PGP-like_dom2"/>
</dbReference>
<dbReference type="PANTHER" id="PTHR43316">
    <property type="entry name" value="HYDROLASE, HALOACID DELAHOGENASE-RELATED"/>
    <property type="match status" value="1"/>
</dbReference>
<dbReference type="EMBL" id="BMXA01000008">
    <property type="protein sequence ID" value="GHA19888.1"/>
    <property type="molecule type" value="Genomic_DNA"/>
</dbReference>
<evidence type="ECO:0000313" key="4">
    <source>
        <dbReference type="EMBL" id="GHA19888.1"/>
    </source>
</evidence>
<evidence type="ECO:0000256" key="3">
    <source>
        <dbReference type="RuleBase" id="RU368077"/>
    </source>
</evidence>